<comment type="subunit">
    <text evidence="12">Component of the NDC80 complex, which is composed of ndc80, cdca1, spbc24 and spbc25. The NDC80 complex interacts with mis12 and zwint.</text>
</comment>
<dbReference type="AlphaFoldDB" id="A0AAV7BN52"/>
<gene>
    <name evidence="15" type="ORF">GDO81_008995</name>
</gene>
<dbReference type="GO" id="GO:0008017">
    <property type="term" value="F:microtubule binding"/>
    <property type="evidence" value="ECO:0007669"/>
    <property type="project" value="TreeGrafter"/>
</dbReference>
<comment type="caution">
    <text evidence="15">The sequence shown here is derived from an EMBL/GenBank/DDBJ whole genome shotgun (WGS) entry which is preliminary data.</text>
</comment>
<keyword evidence="5 13" id="KW-0498">Mitosis</keyword>
<dbReference type="PANTHER" id="PTHR22142:SF2">
    <property type="entry name" value="KINETOCHORE PROTEIN SPC24"/>
    <property type="match status" value="1"/>
</dbReference>
<dbReference type="FunFam" id="3.30.160.570:FF:000001">
    <property type="entry name" value="SPC24, NDC80 kinetochore complex component"/>
    <property type="match status" value="1"/>
</dbReference>
<feature type="coiled-coil region" evidence="14">
    <location>
        <begin position="87"/>
        <end position="152"/>
    </location>
</feature>
<evidence type="ECO:0000256" key="9">
    <source>
        <dbReference type="ARBA" id="ARBA00023306"/>
    </source>
</evidence>
<evidence type="ECO:0000256" key="3">
    <source>
        <dbReference type="ARBA" id="ARBA00022454"/>
    </source>
</evidence>
<accession>A0AAV7BN52</accession>
<evidence type="ECO:0000256" key="2">
    <source>
        <dbReference type="ARBA" id="ARBA00013690"/>
    </source>
</evidence>
<keyword evidence="7 14" id="KW-0175">Coiled coil</keyword>
<sequence>MATYISPDPFHLHIHTPNKMFREPMQEYVEVSREIIKVMVSDNAAAVLKKSLEWQEAMIDSLLETESRVSDLIRDFLSVEKDVAQTLLETEEEKQKTSSKLRKIEEELQAVRDKNSSLESSIKFLQKELEEVKMLEEEITEVEREAKEDTTVVIPSALYMAKLFHSVTKIDWDYNCDSTLIKGIHYGGEIAQPISIDSTQHSKIFICDYLWSLLSTDW</sequence>
<dbReference type="GO" id="GO:0051301">
    <property type="term" value="P:cell division"/>
    <property type="evidence" value="ECO:0007669"/>
    <property type="project" value="UniProtKB-UniRule"/>
</dbReference>
<dbReference type="Pfam" id="PF08286">
    <property type="entry name" value="Spc24"/>
    <property type="match status" value="1"/>
</dbReference>
<dbReference type="EMBL" id="WNYA01000004">
    <property type="protein sequence ID" value="KAG8573999.1"/>
    <property type="molecule type" value="Genomic_DNA"/>
</dbReference>
<keyword evidence="8 13" id="KW-0539">Nucleus</keyword>
<evidence type="ECO:0000256" key="11">
    <source>
        <dbReference type="ARBA" id="ARBA00045419"/>
    </source>
</evidence>
<keyword evidence="4 13" id="KW-0132">Cell division</keyword>
<evidence type="ECO:0000256" key="10">
    <source>
        <dbReference type="ARBA" id="ARBA00023328"/>
    </source>
</evidence>
<evidence type="ECO:0000256" key="14">
    <source>
        <dbReference type="SAM" id="Coils"/>
    </source>
</evidence>
<evidence type="ECO:0000256" key="12">
    <source>
        <dbReference type="ARBA" id="ARBA00065771"/>
    </source>
</evidence>
<protein>
    <recommendedName>
        <fullName evidence="2 13">Kinetochore protein Spc24</fullName>
    </recommendedName>
</protein>
<keyword evidence="10 13" id="KW-0137">Centromere</keyword>
<evidence type="ECO:0000256" key="1">
    <source>
        <dbReference type="ARBA" id="ARBA00007804"/>
    </source>
</evidence>
<dbReference type="CDD" id="cd11565">
    <property type="entry name" value="RWD_Spc24"/>
    <property type="match status" value="1"/>
</dbReference>
<keyword evidence="9 13" id="KW-0131">Cell cycle</keyword>
<keyword evidence="16" id="KW-1185">Reference proteome</keyword>
<dbReference type="GO" id="GO:0005634">
    <property type="term" value="C:nucleus"/>
    <property type="evidence" value="ECO:0007669"/>
    <property type="project" value="UniProtKB-SubCell"/>
</dbReference>
<comment type="subcellular location">
    <subcellularLocation>
        <location evidence="13">Nucleus</location>
    </subcellularLocation>
    <subcellularLocation>
        <location evidence="13">Chromosome</location>
        <location evidence="13">Centromere</location>
        <location evidence="13">Kinetochore</location>
    </subcellularLocation>
</comment>
<organism evidence="15 16">
    <name type="scientific">Engystomops pustulosus</name>
    <name type="common">Tungara frog</name>
    <name type="synonym">Physalaemus pustulosus</name>
    <dbReference type="NCBI Taxonomy" id="76066"/>
    <lineage>
        <taxon>Eukaryota</taxon>
        <taxon>Metazoa</taxon>
        <taxon>Chordata</taxon>
        <taxon>Craniata</taxon>
        <taxon>Vertebrata</taxon>
        <taxon>Euteleostomi</taxon>
        <taxon>Amphibia</taxon>
        <taxon>Batrachia</taxon>
        <taxon>Anura</taxon>
        <taxon>Neobatrachia</taxon>
        <taxon>Hyloidea</taxon>
        <taxon>Leptodactylidae</taxon>
        <taxon>Leiuperinae</taxon>
        <taxon>Engystomops</taxon>
    </lineage>
</organism>
<comment type="similarity">
    <text evidence="1 13">Belongs to the SPC24 family.</text>
</comment>
<evidence type="ECO:0000256" key="8">
    <source>
        <dbReference type="ARBA" id="ARBA00023242"/>
    </source>
</evidence>
<name>A0AAV7BN52_ENGPU</name>
<evidence type="ECO:0000313" key="16">
    <source>
        <dbReference type="Proteomes" id="UP000824782"/>
    </source>
</evidence>
<dbReference type="Gene3D" id="3.30.160.570">
    <property type="entry name" value="Ncd80 complex, Spc24 subunit"/>
    <property type="match status" value="1"/>
</dbReference>
<comment type="function">
    <text evidence="11">Acts as a component of the essential kinetochore-associated NDC80 complex, which is required for chromosome segregation and spindle checkpoint activity. Required for kinetochore integrity and the organization of stable microtubule binding sites in the outer plate of the kinetochore. The NDC80 complex synergistically enhances the affinity of the SKA1 complex for microtubules and may allow the NDC80 complex to track depolymerizing microtubules.</text>
</comment>
<reference evidence="15" key="1">
    <citation type="thesis" date="2020" institute="ProQuest LLC" country="789 East Eisenhower Parkway, Ann Arbor, MI, USA">
        <title>Comparative Genomics and Chromosome Evolution.</title>
        <authorList>
            <person name="Mudd A.B."/>
        </authorList>
    </citation>
    <scope>NUCLEOTIDE SEQUENCE</scope>
    <source>
        <strain evidence="15">237g6f4</strain>
        <tissue evidence="15">Blood</tissue>
    </source>
</reference>
<evidence type="ECO:0000256" key="6">
    <source>
        <dbReference type="ARBA" id="ARBA00022838"/>
    </source>
</evidence>
<evidence type="ECO:0000256" key="13">
    <source>
        <dbReference type="RuleBase" id="RU368011"/>
    </source>
</evidence>
<keyword evidence="3 13" id="KW-0158">Chromosome</keyword>
<proteinExistence type="inferred from homology"/>
<evidence type="ECO:0000256" key="7">
    <source>
        <dbReference type="ARBA" id="ARBA00023054"/>
    </source>
</evidence>
<dbReference type="GO" id="GO:0007059">
    <property type="term" value="P:chromosome segregation"/>
    <property type="evidence" value="ECO:0007669"/>
    <property type="project" value="TreeGrafter"/>
</dbReference>
<evidence type="ECO:0000256" key="4">
    <source>
        <dbReference type="ARBA" id="ARBA00022618"/>
    </source>
</evidence>
<evidence type="ECO:0000313" key="15">
    <source>
        <dbReference type="EMBL" id="KAG8573999.1"/>
    </source>
</evidence>
<dbReference type="PANTHER" id="PTHR22142">
    <property type="match status" value="1"/>
</dbReference>
<keyword evidence="6 13" id="KW-0995">Kinetochore</keyword>
<dbReference type="InterPro" id="IPR013252">
    <property type="entry name" value="Ndc80_Spc24"/>
</dbReference>
<dbReference type="Proteomes" id="UP000824782">
    <property type="component" value="Unassembled WGS sequence"/>
</dbReference>
<dbReference type="SUPFAM" id="SSF46579">
    <property type="entry name" value="Prefoldin"/>
    <property type="match status" value="1"/>
</dbReference>
<evidence type="ECO:0000256" key="5">
    <source>
        <dbReference type="ARBA" id="ARBA00022776"/>
    </source>
</evidence>
<dbReference type="GO" id="GO:0031262">
    <property type="term" value="C:Ndc80 complex"/>
    <property type="evidence" value="ECO:0007669"/>
    <property type="project" value="TreeGrafter"/>
</dbReference>